<comment type="cofactor">
    <cofactor evidence="1">
        <name>[4Fe-4S] cluster</name>
        <dbReference type="ChEBI" id="CHEBI:49883"/>
    </cofactor>
</comment>
<dbReference type="InterPro" id="IPR023885">
    <property type="entry name" value="4Fe4S-binding_SPASM_dom"/>
</dbReference>
<dbReference type="Pfam" id="PF13186">
    <property type="entry name" value="SPASM"/>
    <property type="match status" value="1"/>
</dbReference>
<dbReference type="CDD" id="cd01335">
    <property type="entry name" value="Radical_SAM"/>
    <property type="match status" value="1"/>
</dbReference>
<reference evidence="9 10" key="1">
    <citation type="submission" date="2014-10" db="EMBL/GenBank/DDBJ databases">
        <title>Genome sequence of Pectobacterium carotovorum M022.</title>
        <authorList>
            <person name="Chan K.-G."/>
            <person name="Tan W.-S."/>
        </authorList>
    </citation>
    <scope>NUCLEOTIDE SEQUENCE [LARGE SCALE GENOMIC DNA]</scope>
    <source>
        <strain evidence="9 10">M022</strain>
    </source>
</reference>
<dbReference type="GO" id="GO:0046872">
    <property type="term" value="F:metal ion binding"/>
    <property type="evidence" value="ECO:0007669"/>
    <property type="project" value="UniProtKB-KW"/>
</dbReference>
<dbReference type="InterPro" id="IPR058240">
    <property type="entry name" value="rSAM_sf"/>
</dbReference>
<organism evidence="9 10">
    <name type="scientific">Pectobacterium fontis</name>
    <dbReference type="NCBI Taxonomy" id="2558042"/>
    <lineage>
        <taxon>Bacteria</taxon>
        <taxon>Pseudomonadati</taxon>
        <taxon>Pseudomonadota</taxon>
        <taxon>Gammaproteobacteria</taxon>
        <taxon>Enterobacterales</taxon>
        <taxon>Pectobacteriaceae</taxon>
        <taxon>Pectobacterium</taxon>
    </lineage>
</organism>
<keyword evidence="2" id="KW-0004">4Fe-4S</keyword>
<comment type="similarity">
    <text evidence="7">Belongs to the radical SAM superfamily. Anaerobic sulfatase-maturating enzyme family.</text>
</comment>
<keyword evidence="3" id="KW-0949">S-adenosyl-L-methionine</keyword>
<dbReference type="CDD" id="cd21120">
    <property type="entry name" value="SPASM_anSME"/>
    <property type="match status" value="1"/>
</dbReference>
<dbReference type="RefSeq" id="WP_039351706.1">
    <property type="nucleotide sequence ID" value="NZ_JSXC01000038.1"/>
</dbReference>
<comment type="caution">
    <text evidence="9">The sequence shown here is derived from an EMBL/GenBank/DDBJ whole genome shotgun (WGS) entry which is preliminary data.</text>
</comment>
<evidence type="ECO:0000256" key="4">
    <source>
        <dbReference type="ARBA" id="ARBA00022723"/>
    </source>
</evidence>
<dbReference type="PANTHER" id="PTHR43273:SF3">
    <property type="entry name" value="ANAEROBIC SULFATASE-MATURATING ENZYME HOMOLOG ASLB-RELATED"/>
    <property type="match status" value="1"/>
</dbReference>
<dbReference type="InterPro" id="IPR023867">
    <property type="entry name" value="Sulphatase_maturase_rSAM"/>
</dbReference>
<evidence type="ECO:0000256" key="7">
    <source>
        <dbReference type="ARBA" id="ARBA00023601"/>
    </source>
</evidence>
<sequence>MMKNIDNFQLMAKPSGSVCNIDCSYCFYLEKEHLYPERKSHWKMNGVTLENYVKKNITQQSGDVIDFPWQGGEPTLLGIDFFKEAIRLQNIYKGNKSINNFFQTNGTNIDDDWAVFLKENNFLVGLSIDGDRISNDTYRLTRSGKSTFDAVMKGLNALTRHKVEFNTLTVVNAENVKRPIDVYKFLKRIGSRYMQFIPLVERRASQPDANGLTLIQPDFSGQCAVTEWSVPAKSYGRFLNTIFDYWIQNDIGSVFVMNFEQTLTKMTGRPSACVINEVCGSNLIVESNGDVYSCDHFVYPENKLGNMNNDDLSALVNSNQNLSFGMNKLNGISKDCLGCSVRPVCNGGCPKHRFNLSSDGRPNKNHLCDGFALHLNHAIPIMQDILIHLRNDQNPKKIKKIIRDKHFRFKY</sequence>
<dbReference type="InterPro" id="IPR013785">
    <property type="entry name" value="Aldolase_TIM"/>
</dbReference>
<dbReference type="Gene3D" id="3.20.20.70">
    <property type="entry name" value="Aldolase class I"/>
    <property type="match status" value="1"/>
</dbReference>
<evidence type="ECO:0000256" key="6">
    <source>
        <dbReference type="ARBA" id="ARBA00023014"/>
    </source>
</evidence>
<dbReference type="NCBIfam" id="TIGR04085">
    <property type="entry name" value="rSAM_more_4Fe4S"/>
    <property type="match status" value="1"/>
</dbReference>
<keyword evidence="5" id="KW-0408">Iron</keyword>
<evidence type="ECO:0000313" key="9">
    <source>
        <dbReference type="EMBL" id="KHN50587.1"/>
    </source>
</evidence>
<dbReference type="SFLD" id="SFLDG01384">
    <property type="entry name" value="thioether_bond_formation_requi"/>
    <property type="match status" value="1"/>
</dbReference>
<dbReference type="SFLD" id="SFLDF00285">
    <property type="entry name" value="anaerobic_Ser-type_sulfatase-m"/>
    <property type="match status" value="1"/>
</dbReference>
<dbReference type="EMBL" id="JSXC01000038">
    <property type="protein sequence ID" value="KHN50587.1"/>
    <property type="molecule type" value="Genomic_DNA"/>
</dbReference>
<evidence type="ECO:0000256" key="1">
    <source>
        <dbReference type="ARBA" id="ARBA00001966"/>
    </source>
</evidence>
<keyword evidence="4" id="KW-0479">Metal-binding</keyword>
<evidence type="ECO:0000256" key="3">
    <source>
        <dbReference type="ARBA" id="ARBA00022691"/>
    </source>
</evidence>
<dbReference type="NCBIfam" id="TIGR03942">
    <property type="entry name" value="sulfatase_rSAM"/>
    <property type="match status" value="1"/>
</dbReference>
<protein>
    <submittedName>
        <fullName evidence="9">Sulfatase maturase</fullName>
    </submittedName>
</protein>
<evidence type="ECO:0000313" key="10">
    <source>
        <dbReference type="Proteomes" id="UP000053038"/>
    </source>
</evidence>
<feature type="domain" description="Radical SAM core" evidence="8">
    <location>
        <begin position="1"/>
        <end position="239"/>
    </location>
</feature>
<dbReference type="SFLD" id="SFLDS00029">
    <property type="entry name" value="Radical_SAM"/>
    <property type="match status" value="1"/>
</dbReference>
<dbReference type="SFLD" id="SFLDG01067">
    <property type="entry name" value="SPASM/twitch_domain_containing"/>
    <property type="match status" value="1"/>
</dbReference>
<dbReference type="Proteomes" id="UP000053038">
    <property type="component" value="Unassembled WGS sequence"/>
</dbReference>
<name>A0A7V8IH88_9GAMM</name>
<dbReference type="PROSITE" id="PS51918">
    <property type="entry name" value="RADICAL_SAM"/>
    <property type="match status" value="1"/>
</dbReference>
<evidence type="ECO:0000256" key="5">
    <source>
        <dbReference type="ARBA" id="ARBA00023004"/>
    </source>
</evidence>
<dbReference type="Pfam" id="PF04055">
    <property type="entry name" value="Radical_SAM"/>
    <property type="match status" value="1"/>
</dbReference>
<keyword evidence="6" id="KW-0411">Iron-sulfur</keyword>
<dbReference type="PANTHER" id="PTHR43273">
    <property type="entry name" value="ANAEROBIC SULFATASE-MATURATING ENZYME HOMOLOG ASLB-RELATED"/>
    <property type="match status" value="1"/>
</dbReference>
<proteinExistence type="inferred from homology"/>
<keyword evidence="10" id="KW-1185">Reference proteome</keyword>
<dbReference type="InterPro" id="IPR034491">
    <property type="entry name" value="Anaerob_Ser_sulfatase-maturase"/>
</dbReference>
<evidence type="ECO:0000256" key="2">
    <source>
        <dbReference type="ARBA" id="ARBA00022485"/>
    </source>
</evidence>
<dbReference type="GO" id="GO:0016491">
    <property type="term" value="F:oxidoreductase activity"/>
    <property type="evidence" value="ECO:0007669"/>
    <property type="project" value="InterPro"/>
</dbReference>
<dbReference type="InterPro" id="IPR007197">
    <property type="entry name" value="rSAM"/>
</dbReference>
<gene>
    <name evidence="9" type="ORF">OI69_14185</name>
</gene>
<dbReference type="GO" id="GO:0051539">
    <property type="term" value="F:4 iron, 4 sulfur cluster binding"/>
    <property type="evidence" value="ECO:0007669"/>
    <property type="project" value="UniProtKB-KW"/>
</dbReference>
<dbReference type="InterPro" id="IPR047207">
    <property type="entry name" value="SPASM_anSME"/>
</dbReference>
<dbReference type="SFLD" id="SFLDG01386">
    <property type="entry name" value="main_SPASM_domain-containing"/>
    <property type="match status" value="1"/>
</dbReference>
<evidence type="ECO:0000259" key="8">
    <source>
        <dbReference type="PROSITE" id="PS51918"/>
    </source>
</evidence>
<dbReference type="SUPFAM" id="SSF102114">
    <property type="entry name" value="Radical SAM enzymes"/>
    <property type="match status" value="1"/>
</dbReference>
<dbReference type="SFLD" id="SFLDG01072">
    <property type="entry name" value="dehydrogenase_like"/>
    <property type="match status" value="1"/>
</dbReference>
<accession>A0A7V8IH88</accession>
<dbReference type="AlphaFoldDB" id="A0A7V8IH88"/>
<dbReference type="OrthoDB" id="9782387at2"/>